<accession>A0A4V2KTL3</accession>
<proteinExistence type="inferred from homology"/>
<keyword evidence="4 8" id="KW-0812">Transmembrane</keyword>
<feature type="transmembrane region" description="Helical" evidence="8">
    <location>
        <begin position="90"/>
        <end position="109"/>
    </location>
</feature>
<dbReference type="GO" id="GO:0016758">
    <property type="term" value="F:hexosyltransferase activity"/>
    <property type="evidence" value="ECO:0007669"/>
    <property type="project" value="InterPro"/>
</dbReference>
<feature type="transmembrane region" description="Helical" evidence="8">
    <location>
        <begin position="362"/>
        <end position="383"/>
    </location>
</feature>
<sequence>MDALRRGDFLDGDRVRAWLRIAAGVTAAAVAVALATSHDGRDASGKPLGTDFVSFWTASRMALAGAAPQVWDIARHGAAEAEIFGPSDGYVAFFYPPIFLLICWPLALLPPVTALAAWLTVTGGAALAALRAWSGRRLGTLAFFAFPAVFVTAGHGQTAFLTTALFAGGATLIDRRPVLAGMLFGGLAFKPHLAIVLPVLLLAGRQWRCLGAMVATGAGLAALSVAAFGIEAWAGFLATAEVARATLEEGLVDPAKMVSVFAAVKLLGGTTKLAFALHGGVAVAVLAVAVWVVRTAASGAAIAALAAAATVLASPFLLDYDLMLSAVPMIFLLREGLAGGFRDYEKIGLLAAFVLPGVARGLASAASLPLAPAVSLGLFALVVGRVRATSPR</sequence>
<dbReference type="AlphaFoldDB" id="A0A4V2KTL3"/>
<evidence type="ECO:0000256" key="4">
    <source>
        <dbReference type="ARBA" id="ARBA00022692"/>
    </source>
</evidence>
<feature type="transmembrane region" description="Helical" evidence="8">
    <location>
        <begin position="300"/>
        <end position="318"/>
    </location>
</feature>
<evidence type="ECO:0000256" key="2">
    <source>
        <dbReference type="ARBA" id="ARBA00022475"/>
    </source>
</evidence>
<dbReference type="EMBL" id="SJFN01000014">
    <property type="protein sequence ID" value="TBW37674.1"/>
    <property type="molecule type" value="Genomic_DNA"/>
</dbReference>
<keyword evidence="3" id="KW-0808">Transferase</keyword>
<comment type="caution">
    <text evidence="9">The sequence shown here is derived from an EMBL/GenBank/DDBJ whole genome shotgun (WGS) entry which is preliminary data.</text>
</comment>
<dbReference type="GO" id="GO:0005886">
    <property type="term" value="C:plasma membrane"/>
    <property type="evidence" value="ECO:0007669"/>
    <property type="project" value="UniProtKB-SubCell"/>
</dbReference>
<dbReference type="Pfam" id="PF09594">
    <property type="entry name" value="GT87"/>
    <property type="match status" value="1"/>
</dbReference>
<feature type="transmembrane region" description="Helical" evidence="8">
    <location>
        <begin position="141"/>
        <end position="166"/>
    </location>
</feature>
<feature type="transmembrane region" description="Helical" evidence="8">
    <location>
        <begin position="273"/>
        <end position="293"/>
    </location>
</feature>
<keyword evidence="2" id="KW-1003">Cell membrane</keyword>
<evidence type="ECO:0000256" key="3">
    <source>
        <dbReference type="ARBA" id="ARBA00022679"/>
    </source>
</evidence>
<comment type="subcellular location">
    <subcellularLocation>
        <location evidence="1">Cell membrane</location>
        <topology evidence="1">Multi-pass membrane protein</topology>
    </subcellularLocation>
</comment>
<organism evidence="9 10">
    <name type="scientific">Siculibacillus lacustris</name>
    <dbReference type="NCBI Taxonomy" id="1549641"/>
    <lineage>
        <taxon>Bacteria</taxon>
        <taxon>Pseudomonadati</taxon>
        <taxon>Pseudomonadota</taxon>
        <taxon>Alphaproteobacteria</taxon>
        <taxon>Hyphomicrobiales</taxon>
        <taxon>Ancalomicrobiaceae</taxon>
        <taxon>Siculibacillus</taxon>
    </lineage>
</organism>
<evidence type="ECO:0000256" key="8">
    <source>
        <dbReference type="SAM" id="Phobius"/>
    </source>
</evidence>
<dbReference type="RefSeq" id="WP_131309639.1">
    <property type="nucleotide sequence ID" value="NZ_SJFN01000014.1"/>
</dbReference>
<evidence type="ECO:0000256" key="6">
    <source>
        <dbReference type="ARBA" id="ARBA00023136"/>
    </source>
</evidence>
<keyword evidence="5 8" id="KW-1133">Transmembrane helix</keyword>
<evidence type="ECO:0000256" key="5">
    <source>
        <dbReference type="ARBA" id="ARBA00022989"/>
    </source>
</evidence>
<keyword evidence="6 8" id="KW-0472">Membrane</keyword>
<name>A0A4V2KTL3_9HYPH</name>
<feature type="transmembrane region" description="Helical" evidence="8">
    <location>
        <begin position="17"/>
        <end position="36"/>
    </location>
</feature>
<feature type="transmembrane region" description="Helical" evidence="8">
    <location>
        <begin position="178"/>
        <end position="203"/>
    </location>
</feature>
<evidence type="ECO:0000256" key="7">
    <source>
        <dbReference type="ARBA" id="ARBA00024033"/>
    </source>
</evidence>
<dbReference type="InterPro" id="IPR018584">
    <property type="entry name" value="GT87"/>
</dbReference>
<keyword evidence="10" id="KW-1185">Reference proteome</keyword>
<evidence type="ECO:0000313" key="9">
    <source>
        <dbReference type="EMBL" id="TBW37674.1"/>
    </source>
</evidence>
<feature type="transmembrane region" description="Helical" evidence="8">
    <location>
        <begin position="210"/>
        <end position="230"/>
    </location>
</feature>
<protein>
    <submittedName>
        <fullName evidence="9">DUF2029 domain-containing protein</fullName>
    </submittedName>
</protein>
<reference evidence="9 10" key="1">
    <citation type="submission" date="2019-02" db="EMBL/GenBank/DDBJ databases">
        <title>Siculibacillus lacustris gen. nov., sp. nov., a new rosette-forming bacterium isolated from a freshwater crater lake (Lake St. Ana, Romania).</title>
        <authorList>
            <person name="Felfoldi T."/>
            <person name="Marton Z."/>
            <person name="Szabo A."/>
            <person name="Mentes A."/>
            <person name="Boka K."/>
            <person name="Marialigeti K."/>
            <person name="Mathe I."/>
            <person name="Koncz M."/>
            <person name="Schumann P."/>
            <person name="Toth E."/>
        </authorList>
    </citation>
    <scope>NUCLEOTIDE SEQUENCE [LARGE SCALE GENOMIC DNA]</scope>
    <source>
        <strain evidence="9 10">SA-279</strain>
    </source>
</reference>
<evidence type="ECO:0000256" key="1">
    <source>
        <dbReference type="ARBA" id="ARBA00004651"/>
    </source>
</evidence>
<gene>
    <name evidence="9" type="ORF">EYW49_11250</name>
</gene>
<dbReference type="OrthoDB" id="7679563at2"/>
<comment type="similarity">
    <text evidence="7">Belongs to the glycosyltransferase 87 family.</text>
</comment>
<dbReference type="Proteomes" id="UP000292781">
    <property type="component" value="Unassembled WGS sequence"/>
</dbReference>
<evidence type="ECO:0000313" key="10">
    <source>
        <dbReference type="Proteomes" id="UP000292781"/>
    </source>
</evidence>